<name>A0ABR9RK15_9FIRM</name>
<dbReference type="EMBL" id="JADCKL010000003">
    <property type="protein sequence ID" value="MBE5062910.1"/>
    <property type="molecule type" value="Genomic_DNA"/>
</dbReference>
<dbReference type="Pfam" id="PF12640">
    <property type="entry name" value="UPF0489"/>
    <property type="match status" value="1"/>
</dbReference>
<dbReference type="RefSeq" id="WP_226394626.1">
    <property type="nucleotide sequence ID" value="NZ_JADCKL010000003.1"/>
</dbReference>
<sequence>MRVLDLDMDYFLECVPSGIGESQIYRLPEQDYAHEVWDNKRIRYFFEKNLGLSKSNKINGRIIVGHNEAITFWKELIKKGKLITPFEVVHIDSHADLGLGYSSWKYILNTLLQYPVEDRPQHNQYIDRFGKMSQEGIGDYLLFAIAYRWISKLTYCANPNGDKNDYLWDILKDLHENGIWDDPVKNPIQLVYNPNMDFPSYNDSVDDKKKYLDAGIKEPEVPMTIIPTVKDVQFSGDFDFALLAQSPNYTPASADFIMDIFREYIEEI</sequence>
<keyword evidence="2" id="KW-1185">Reference proteome</keyword>
<organism evidence="1 2">
    <name type="scientific">Claveliimonas monacensis</name>
    <dbReference type="NCBI Taxonomy" id="2779351"/>
    <lineage>
        <taxon>Bacteria</taxon>
        <taxon>Bacillati</taxon>
        <taxon>Bacillota</taxon>
        <taxon>Clostridia</taxon>
        <taxon>Lachnospirales</taxon>
        <taxon>Lachnospiraceae</taxon>
        <taxon>Claveliimonas</taxon>
    </lineage>
</organism>
<proteinExistence type="predicted"/>
<gene>
    <name evidence="1" type="ORF">INF30_06510</name>
</gene>
<comment type="caution">
    <text evidence="1">The sequence shown here is derived from an EMBL/GenBank/DDBJ whole genome shotgun (WGS) entry which is preliminary data.</text>
</comment>
<reference evidence="1 2" key="1">
    <citation type="submission" date="2020-10" db="EMBL/GenBank/DDBJ databases">
        <title>ChiBAC.</title>
        <authorList>
            <person name="Zenner C."/>
            <person name="Hitch T.C.A."/>
            <person name="Clavel T."/>
        </authorList>
    </citation>
    <scope>NUCLEOTIDE SEQUENCE [LARGE SCALE GENOMIC DNA]</scope>
    <source>
        <strain evidence="1 2">DSM 108991</strain>
    </source>
</reference>
<accession>A0ABR9RK15</accession>
<dbReference type="Proteomes" id="UP000758652">
    <property type="component" value="Unassembled WGS sequence"/>
</dbReference>
<protein>
    <submittedName>
        <fullName evidence="1">UPF0489 family protein</fullName>
    </submittedName>
</protein>
<evidence type="ECO:0000313" key="2">
    <source>
        <dbReference type="Proteomes" id="UP000758652"/>
    </source>
</evidence>
<evidence type="ECO:0000313" key="1">
    <source>
        <dbReference type="EMBL" id="MBE5062910.1"/>
    </source>
</evidence>
<dbReference type="InterPro" id="IPR024131">
    <property type="entry name" value="UPF0489"/>
</dbReference>